<sequence length="113" mass="13448">SNINREKDVVLNLTLPLKRLLNEFEAMTSFCEDKSVCRRVRVLEYFGENLSSDQCDKTCDNCRRKSYSESNIRQQKNKPKIKPYRLKGIEHYRNEWTMDIMRSAWLRKGALKA</sequence>
<evidence type="ECO:0000313" key="2">
    <source>
        <dbReference type="EMBL" id="CAG8589623.1"/>
    </source>
</evidence>
<dbReference type="Proteomes" id="UP000789572">
    <property type="component" value="Unassembled WGS sequence"/>
</dbReference>
<proteinExistence type="predicted"/>
<dbReference type="Pfam" id="PF16124">
    <property type="entry name" value="RecQ_Zn_bind"/>
    <property type="match status" value="1"/>
</dbReference>
<organism evidence="2 3">
    <name type="scientific">Paraglomus occultum</name>
    <dbReference type="NCBI Taxonomy" id="144539"/>
    <lineage>
        <taxon>Eukaryota</taxon>
        <taxon>Fungi</taxon>
        <taxon>Fungi incertae sedis</taxon>
        <taxon>Mucoromycota</taxon>
        <taxon>Glomeromycotina</taxon>
        <taxon>Glomeromycetes</taxon>
        <taxon>Paraglomerales</taxon>
        <taxon>Paraglomeraceae</taxon>
        <taxon>Paraglomus</taxon>
    </lineage>
</organism>
<dbReference type="Gene3D" id="1.10.10.10">
    <property type="entry name" value="Winged helix-like DNA-binding domain superfamily/Winged helix DNA-binding domain"/>
    <property type="match status" value="1"/>
</dbReference>
<dbReference type="InterPro" id="IPR036388">
    <property type="entry name" value="WH-like_DNA-bd_sf"/>
</dbReference>
<accession>A0A9N9C761</accession>
<feature type="domain" description="ATP-dependent DNA helicase RecQ zinc-binding" evidence="1">
    <location>
        <begin position="21"/>
        <end position="63"/>
    </location>
</feature>
<gene>
    <name evidence="2" type="ORF">POCULU_LOCUS6905</name>
</gene>
<name>A0A9N9C761_9GLOM</name>
<keyword evidence="3" id="KW-1185">Reference proteome</keyword>
<feature type="non-terminal residue" evidence="2">
    <location>
        <position position="1"/>
    </location>
</feature>
<comment type="caution">
    <text evidence="2">The sequence shown here is derived from an EMBL/GenBank/DDBJ whole genome shotgun (WGS) entry which is preliminary data.</text>
</comment>
<dbReference type="AlphaFoldDB" id="A0A9N9C761"/>
<evidence type="ECO:0000259" key="1">
    <source>
        <dbReference type="Pfam" id="PF16124"/>
    </source>
</evidence>
<dbReference type="EMBL" id="CAJVPJ010001399">
    <property type="protein sequence ID" value="CAG8589623.1"/>
    <property type="molecule type" value="Genomic_DNA"/>
</dbReference>
<dbReference type="InterPro" id="IPR032284">
    <property type="entry name" value="RecQ_Zn-bd"/>
</dbReference>
<dbReference type="OrthoDB" id="10261556at2759"/>
<reference evidence="2" key="1">
    <citation type="submission" date="2021-06" db="EMBL/GenBank/DDBJ databases">
        <authorList>
            <person name="Kallberg Y."/>
            <person name="Tangrot J."/>
            <person name="Rosling A."/>
        </authorList>
    </citation>
    <scope>NUCLEOTIDE SEQUENCE</scope>
    <source>
        <strain evidence="2">IA702</strain>
    </source>
</reference>
<evidence type="ECO:0000313" key="3">
    <source>
        <dbReference type="Proteomes" id="UP000789572"/>
    </source>
</evidence>
<protein>
    <submittedName>
        <fullName evidence="2">1864_t:CDS:1</fullName>
    </submittedName>
</protein>